<dbReference type="AlphaFoldDB" id="A0A2N1MVX6"/>
<keyword evidence="1" id="KW-0175">Coiled coil</keyword>
<organism evidence="2 3">
    <name type="scientific">Rhizophagus irregularis</name>
    <dbReference type="NCBI Taxonomy" id="588596"/>
    <lineage>
        <taxon>Eukaryota</taxon>
        <taxon>Fungi</taxon>
        <taxon>Fungi incertae sedis</taxon>
        <taxon>Mucoromycota</taxon>
        <taxon>Glomeromycotina</taxon>
        <taxon>Glomeromycetes</taxon>
        <taxon>Glomerales</taxon>
        <taxon>Glomeraceae</taxon>
        <taxon>Rhizophagus</taxon>
    </lineage>
</organism>
<protein>
    <submittedName>
        <fullName evidence="2">Uncharacterized protein</fullName>
    </submittedName>
</protein>
<evidence type="ECO:0000313" key="3">
    <source>
        <dbReference type="Proteomes" id="UP000233469"/>
    </source>
</evidence>
<reference evidence="2 3" key="2">
    <citation type="submission" date="2017-10" db="EMBL/GenBank/DDBJ databases">
        <title>Extensive intraspecific genome diversity in a model arbuscular mycorrhizal fungus.</title>
        <authorList>
            <person name="Chen E.C.H."/>
            <person name="Morin E."/>
            <person name="Baudet D."/>
            <person name="Noel J."/>
            <person name="Ndikumana S."/>
            <person name="Charron P."/>
            <person name="St-Onge C."/>
            <person name="Giorgi J."/>
            <person name="Grigoriev I.V."/>
            <person name="Roux C."/>
            <person name="Martin F.M."/>
            <person name="Corradi N."/>
        </authorList>
    </citation>
    <scope>NUCLEOTIDE SEQUENCE [LARGE SCALE GENOMIC DNA]</scope>
    <source>
        <strain evidence="2 3">C2</strain>
    </source>
</reference>
<dbReference type="VEuPathDB" id="FungiDB:FUN_006401"/>
<dbReference type="Proteomes" id="UP000233469">
    <property type="component" value="Unassembled WGS sequence"/>
</dbReference>
<name>A0A2N1MVX6_9GLOM</name>
<dbReference type="VEuPathDB" id="FungiDB:RhiirA1_453883"/>
<evidence type="ECO:0000256" key="1">
    <source>
        <dbReference type="SAM" id="Coils"/>
    </source>
</evidence>
<reference evidence="2 3" key="1">
    <citation type="submission" date="2016-04" db="EMBL/GenBank/DDBJ databases">
        <title>Genome analyses suggest a sexual origin of heterokaryosis in a supposedly ancient asexual fungus.</title>
        <authorList>
            <person name="Ropars J."/>
            <person name="Sedzielewska K."/>
            <person name="Noel J."/>
            <person name="Charron P."/>
            <person name="Farinelli L."/>
            <person name="Marton T."/>
            <person name="Kruger M."/>
            <person name="Pelin A."/>
            <person name="Brachmann A."/>
            <person name="Corradi N."/>
        </authorList>
    </citation>
    <scope>NUCLEOTIDE SEQUENCE [LARGE SCALE GENOMIC DNA]</scope>
    <source>
        <strain evidence="2 3">C2</strain>
    </source>
</reference>
<evidence type="ECO:0000313" key="2">
    <source>
        <dbReference type="EMBL" id="PKK65814.1"/>
    </source>
</evidence>
<gene>
    <name evidence="2" type="ORF">RhiirC2_785609</name>
</gene>
<dbReference type="VEuPathDB" id="FungiDB:RhiirFUN_010294"/>
<feature type="coiled-coil region" evidence="1">
    <location>
        <begin position="54"/>
        <end position="81"/>
    </location>
</feature>
<comment type="caution">
    <text evidence="2">The sequence shown here is derived from an EMBL/GenBank/DDBJ whole genome shotgun (WGS) entry which is preliminary data.</text>
</comment>
<accession>A0A2N1MVX6</accession>
<sequence length="124" mass="14410">MKKGHSKRSTEISLKFSQNNFVSGLKIKKQLIKIAPCSQRLNRGARPKYPVLEVEQLKTDRAKFLKELKEMEDDRSTLLNNSEKEVDSVTETNDLNDQAEFKNLLAKYYIETDFYEHAVKTLDV</sequence>
<dbReference type="EMBL" id="LLXL01001191">
    <property type="protein sequence ID" value="PKK65814.1"/>
    <property type="molecule type" value="Genomic_DNA"/>
</dbReference>
<proteinExistence type="predicted"/>